<evidence type="ECO:0000313" key="1">
    <source>
        <dbReference type="EMBL" id="KAJ8127372.1"/>
    </source>
</evidence>
<dbReference type="EMBL" id="JAPUUL010001450">
    <property type="protein sequence ID" value="KAJ8127372.1"/>
    <property type="molecule type" value="Genomic_DNA"/>
</dbReference>
<organism evidence="1 2">
    <name type="scientific">Lasiodiplodia mahajangana</name>
    <dbReference type="NCBI Taxonomy" id="1108764"/>
    <lineage>
        <taxon>Eukaryota</taxon>
        <taxon>Fungi</taxon>
        <taxon>Dikarya</taxon>
        <taxon>Ascomycota</taxon>
        <taxon>Pezizomycotina</taxon>
        <taxon>Dothideomycetes</taxon>
        <taxon>Dothideomycetes incertae sedis</taxon>
        <taxon>Botryosphaeriales</taxon>
        <taxon>Botryosphaeriaceae</taxon>
        <taxon>Lasiodiplodia</taxon>
    </lineage>
</organism>
<reference evidence="1" key="1">
    <citation type="submission" date="2022-12" db="EMBL/GenBank/DDBJ databases">
        <title>Genome Sequence of Lasiodiplodia mahajangana.</title>
        <authorList>
            <person name="Buettner E."/>
        </authorList>
    </citation>
    <scope>NUCLEOTIDE SEQUENCE</scope>
    <source>
        <strain evidence="1">VT137</strain>
    </source>
</reference>
<accession>A0ACC2JIN6</accession>
<proteinExistence type="predicted"/>
<comment type="caution">
    <text evidence="1">The sequence shown here is derived from an EMBL/GenBank/DDBJ whole genome shotgun (WGS) entry which is preliminary data.</text>
</comment>
<evidence type="ECO:0000313" key="2">
    <source>
        <dbReference type="Proteomes" id="UP001153332"/>
    </source>
</evidence>
<dbReference type="Proteomes" id="UP001153332">
    <property type="component" value="Unassembled WGS sequence"/>
</dbReference>
<sequence>MFTRVNTDLGMRIKTATEAAVAGTTAAPAKAGISNKLANMKLADLHAKKQAPHDSPHNFDLFAHKAWHLS</sequence>
<gene>
    <name evidence="1" type="ORF">O1611_g6262</name>
</gene>
<keyword evidence="2" id="KW-1185">Reference proteome</keyword>
<protein>
    <submittedName>
        <fullName evidence="1">Uncharacterized protein</fullName>
    </submittedName>
</protein>
<name>A0ACC2JIN6_9PEZI</name>